<dbReference type="AlphaFoldDB" id="A0A9R1XE13"/>
<protein>
    <submittedName>
        <fullName evidence="1">Uncharacterized protein</fullName>
    </submittedName>
</protein>
<reference evidence="1 2" key="1">
    <citation type="journal article" date="2017" name="Nat. Commun.">
        <title>Genome assembly with in vitro proximity ligation data and whole-genome triplication in lettuce.</title>
        <authorList>
            <person name="Reyes-Chin-Wo S."/>
            <person name="Wang Z."/>
            <person name="Yang X."/>
            <person name="Kozik A."/>
            <person name="Arikit S."/>
            <person name="Song C."/>
            <person name="Xia L."/>
            <person name="Froenicke L."/>
            <person name="Lavelle D.O."/>
            <person name="Truco M.J."/>
            <person name="Xia R."/>
            <person name="Zhu S."/>
            <person name="Xu C."/>
            <person name="Xu H."/>
            <person name="Xu X."/>
            <person name="Cox K."/>
            <person name="Korf I."/>
            <person name="Meyers B.C."/>
            <person name="Michelmore R.W."/>
        </authorList>
    </citation>
    <scope>NUCLEOTIDE SEQUENCE [LARGE SCALE GENOMIC DNA]</scope>
    <source>
        <strain evidence="2">cv. Salinas</strain>
        <tissue evidence="1">Seedlings</tissue>
    </source>
</reference>
<evidence type="ECO:0000313" key="2">
    <source>
        <dbReference type="Proteomes" id="UP000235145"/>
    </source>
</evidence>
<dbReference type="Proteomes" id="UP000235145">
    <property type="component" value="Unassembled WGS sequence"/>
</dbReference>
<dbReference type="EMBL" id="NBSK02000004">
    <property type="protein sequence ID" value="KAJ0209391.1"/>
    <property type="molecule type" value="Genomic_DNA"/>
</dbReference>
<proteinExistence type="predicted"/>
<name>A0A9R1XE13_LACSA</name>
<evidence type="ECO:0000313" key="1">
    <source>
        <dbReference type="EMBL" id="KAJ0209391.1"/>
    </source>
</evidence>
<comment type="caution">
    <text evidence="1">The sequence shown here is derived from an EMBL/GenBank/DDBJ whole genome shotgun (WGS) entry which is preliminary data.</text>
</comment>
<sequence length="95" mass="11276">MEKYIKGKQTYVDLLDMDTFSLHDIDVMMEQLGYCDEVLPLYYYFGRQFSDLDSRMCDIWVPSFSKHKLVEVYIEHGKNSIAYVHNVPNQSKIQI</sequence>
<organism evidence="1 2">
    <name type="scientific">Lactuca sativa</name>
    <name type="common">Garden lettuce</name>
    <dbReference type="NCBI Taxonomy" id="4236"/>
    <lineage>
        <taxon>Eukaryota</taxon>
        <taxon>Viridiplantae</taxon>
        <taxon>Streptophyta</taxon>
        <taxon>Embryophyta</taxon>
        <taxon>Tracheophyta</taxon>
        <taxon>Spermatophyta</taxon>
        <taxon>Magnoliopsida</taxon>
        <taxon>eudicotyledons</taxon>
        <taxon>Gunneridae</taxon>
        <taxon>Pentapetalae</taxon>
        <taxon>asterids</taxon>
        <taxon>campanulids</taxon>
        <taxon>Asterales</taxon>
        <taxon>Asteraceae</taxon>
        <taxon>Cichorioideae</taxon>
        <taxon>Cichorieae</taxon>
        <taxon>Lactucinae</taxon>
        <taxon>Lactuca</taxon>
    </lineage>
</organism>
<gene>
    <name evidence="1" type="ORF">LSAT_V11C400179930</name>
</gene>
<keyword evidence="2" id="KW-1185">Reference proteome</keyword>
<accession>A0A9R1XE13</accession>